<comment type="caution">
    <text evidence="2">The sequence shown here is derived from an EMBL/GenBank/DDBJ whole genome shotgun (WGS) entry which is preliminary data.</text>
</comment>
<feature type="compositionally biased region" description="Basic and acidic residues" evidence="1">
    <location>
        <begin position="415"/>
        <end position="428"/>
    </location>
</feature>
<reference evidence="2 3" key="1">
    <citation type="submission" date="2023-02" db="EMBL/GenBank/DDBJ databases">
        <title>LHISI_Scaffold_Assembly.</title>
        <authorList>
            <person name="Stuart O.P."/>
            <person name="Cleave R."/>
            <person name="Magrath M.J.L."/>
            <person name="Mikheyev A.S."/>
        </authorList>
    </citation>
    <scope>NUCLEOTIDE SEQUENCE [LARGE SCALE GENOMIC DNA]</scope>
    <source>
        <strain evidence="2">Daus_M_001</strain>
        <tissue evidence="2">Leg muscle</tissue>
    </source>
</reference>
<proteinExistence type="predicted"/>
<sequence>MTTSQLFSPAKKGVTSHLRSSQWRNDAGSSIALLEPVLEVSNDEQERYFHLSTRTYCKSTTSTQLPIRQEARFPDPRAPRPQLFVHLLLPQCCITPGKYEIRSLFTCKFSIGSEASRPCLMNYDPIAKPKKKGRDFTPTQQPVEKRRRLEYIQHSYKREWTICKAVNHGGPSEAFNALTEDGGDLSGKPASDYLASACLRCHCQQDKTLCGGHSAFRVFDDPARSAAGGHRLAQCSSTATAIPDYRMWESCWTMPLAGGFSWGTSVPLPPPIPLHSRAATPQGLISFHVLMSGDDAHLRIPAGKSRELGQRQAVTNVCIATSLKESPVVFRGSLEILRQVSLYYVNAASDNTAALYGECQPVGEATAPYQYCSIFLILINVVCLQIPHDCTLHIMSNRMRMLMVIEASMEQHWNERAKETGDTRENSPTRRPAASSSKIPTCENPGATRPGIEPGSHCTNANTTQKKTVAHTANSSRTQNDVTGQENVGTAYAKQRLLTRLPADRLARSEPRAHI</sequence>
<accession>A0ABQ9GEG1</accession>
<feature type="compositionally biased region" description="Polar residues" evidence="1">
    <location>
        <begin position="457"/>
        <end position="488"/>
    </location>
</feature>
<name>A0ABQ9GEG1_9NEOP</name>
<evidence type="ECO:0000256" key="1">
    <source>
        <dbReference type="SAM" id="MobiDB-lite"/>
    </source>
</evidence>
<evidence type="ECO:0000313" key="3">
    <source>
        <dbReference type="Proteomes" id="UP001159363"/>
    </source>
</evidence>
<protein>
    <submittedName>
        <fullName evidence="2">Uncharacterized protein</fullName>
    </submittedName>
</protein>
<organism evidence="2 3">
    <name type="scientific">Dryococelus australis</name>
    <dbReference type="NCBI Taxonomy" id="614101"/>
    <lineage>
        <taxon>Eukaryota</taxon>
        <taxon>Metazoa</taxon>
        <taxon>Ecdysozoa</taxon>
        <taxon>Arthropoda</taxon>
        <taxon>Hexapoda</taxon>
        <taxon>Insecta</taxon>
        <taxon>Pterygota</taxon>
        <taxon>Neoptera</taxon>
        <taxon>Polyneoptera</taxon>
        <taxon>Phasmatodea</taxon>
        <taxon>Verophasmatodea</taxon>
        <taxon>Anareolatae</taxon>
        <taxon>Phasmatidae</taxon>
        <taxon>Eurycanthinae</taxon>
        <taxon>Dryococelus</taxon>
    </lineage>
</organism>
<evidence type="ECO:0000313" key="2">
    <source>
        <dbReference type="EMBL" id="KAJ8869877.1"/>
    </source>
</evidence>
<keyword evidence="3" id="KW-1185">Reference proteome</keyword>
<gene>
    <name evidence="2" type="ORF">PR048_028886</name>
</gene>
<dbReference type="Proteomes" id="UP001159363">
    <property type="component" value="Chromosome 12"/>
</dbReference>
<feature type="region of interest" description="Disordered" evidence="1">
    <location>
        <begin position="415"/>
        <end position="488"/>
    </location>
</feature>
<dbReference type="EMBL" id="JARBHB010000013">
    <property type="protein sequence ID" value="KAJ8869877.1"/>
    <property type="molecule type" value="Genomic_DNA"/>
</dbReference>